<sequence>MMNVFLKAVWFCCLSRASFFSAVAELDTSALEEALSEQPVLVDRLTKSNFVSSEESQALALLAEQAIRRGIDYASLSLGWNHPTSRIEYREATHKSITCSASRLRQQRSKSALTRTVQAILEGQEKAQDAIAELFLQEIGAKGQNIAPTWAAIVAALENELLLPLRALNEGQQSMSRTFNGQPVPRQPIAEAVRSLTTHVVQGTFKNWRYTNPVGQRQLQGLLEWQKEAWKESTSMTHGKLRTHEDEPDELGLFWATKIGGPSHGFDIEGQCLLPLLCNARHKVILVTDPAWPHNPAGRAHFRLLWTATTGQPILWLETVNKDFRANVDTRAWAHVVLTHAVAKAVNMGVTLWVPNNFEGLLSSVSAGQGEVRRMQDRLVLRPSNGVVEASDYLSHKHDWPQMNEETTDTLLRTAFIPATLQHDEI</sequence>
<name>A0AAE0GEK0_9CHLO</name>
<feature type="signal peptide" evidence="1">
    <location>
        <begin position="1"/>
        <end position="17"/>
    </location>
</feature>
<keyword evidence="1" id="KW-0732">Signal</keyword>
<organism evidence="2 3">
    <name type="scientific">Cymbomonas tetramitiformis</name>
    <dbReference type="NCBI Taxonomy" id="36881"/>
    <lineage>
        <taxon>Eukaryota</taxon>
        <taxon>Viridiplantae</taxon>
        <taxon>Chlorophyta</taxon>
        <taxon>Pyramimonadophyceae</taxon>
        <taxon>Pyramimonadales</taxon>
        <taxon>Pyramimonadaceae</taxon>
        <taxon>Cymbomonas</taxon>
    </lineage>
</organism>
<evidence type="ECO:0000313" key="2">
    <source>
        <dbReference type="EMBL" id="KAK3276592.1"/>
    </source>
</evidence>
<feature type="chain" id="PRO_5042046216" evidence="1">
    <location>
        <begin position="18"/>
        <end position="426"/>
    </location>
</feature>
<dbReference type="Proteomes" id="UP001190700">
    <property type="component" value="Unassembled WGS sequence"/>
</dbReference>
<dbReference type="EMBL" id="LGRX02006477">
    <property type="protein sequence ID" value="KAK3276592.1"/>
    <property type="molecule type" value="Genomic_DNA"/>
</dbReference>
<reference evidence="2 3" key="1">
    <citation type="journal article" date="2015" name="Genome Biol. Evol.">
        <title>Comparative Genomics of a Bacterivorous Green Alga Reveals Evolutionary Causalities and Consequences of Phago-Mixotrophic Mode of Nutrition.</title>
        <authorList>
            <person name="Burns J.A."/>
            <person name="Paasch A."/>
            <person name="Narechania A."/>
            <person name="Kim E."/>
        </authorList>
    </citation>
    <scope>NUCLEOTIDE SEQUENCE [LARGE SCALE GENOMIC DNA]</scope>
    <source>
        <strain evidence="2 3">PLY_AMNH</strain>
    </source>
</reference>
<accession>A0AAE0GEK0</accession>
<proteinExistence type="predicted"/>
<gene>
    <name evidence="2" type="ORF">CYMTET_15345</name>
</gene>
<dbReference type="AlphaFoldDB" id="A0AAE0GEK0"/>
<evidence type="ECO:0000256" key="1">
    <source>
        <dbReference type="SAM" id="SignalP"/>
    </source>
</evidence>
<protein>
    <submittedName>
        <fullName evidence="2">Uncharacterized protein</fullName>
    </submittedName>
</protein>
<keyword evidence="3" id="KW-1185">Reference proteome</keyword>
<comment type="caution">
    <text evidence="2">The sequence shown here is derived from an EMBL/GenBank/DDBJ whole genome shotgun (WGS) entry which is preliminary data.</text>
</comment>
<evidence type="ECO:0000313" key="3">
    <source>
        <dbReference type="Proteomes" id="UP001190700"/>
    </source>
</evidence>